<dbReference type="EMBL" id="LYDR01000071">
    <property type="protein sequence ID" value="ODA32128.1"/>
    <property type="molecule type" value="Genomic_DNA"/>
</dbReference>
<dbReference type="STRING" id="1841610.A6X21_21695"/>
<accession>A0A1C3EFW6</accession>
<reference evidence="1 2" key="1">
    <citation type="submission" date="2016-05" db="EMBL/GenBank/DDBJ databases">
        <title>Genomic and physiological characterization of Planctopirus sp. isolated from fresh water lake.</title>
        <authorList>
            <person name="Subhash Y."/>
            <person name="Ramana C."/>
        </authorList>
    </citation>
    <scope>NUCLEOTIDE SEQUENCE [LARGE SCALE GENOMIC DNA]</scope>
    <source>
        <strain evidence="1 2">JC280</strain>
    </source>
</reference>
<gene>
    <name evidence="1" type="ORF">A6X21_21695</name>
</gene>
<evidence type="ECO:0000313" key="1">
    <source>
        <dbReference type="EMBL" id="ODA32128.1"/>
    </source>
</evidence>
<name>A0A1C3EFW6_9PLAN</name>
<protein>
    <submittedName>
        <fullName evidence="1">Uncharacterized protein</fullName>
    </submittedName>
</protein>
<keyword evidence="2" id="KW-1185">Reference proteome</keyword>
<proteinExistence type="predicted"/>
<dbReference type="AlphaFoldDB" id="A0A1C3EFW6"/>
<sequence>MAIDLRAEQLILLGEACRRLSVVASPPTLWRWRTRGVNGVKLECVRAGRKWYTTYEALNRFLDAQSSLPVPSPAPKSQELSIRSDKTHDRLKAAGLL</sequence>
<dbReference type="Proteomes" id="UP000094828">
    <property type="component" value="Unassembled WGS sequence"/>
</dbReference>
<dbReference type="InterPro" id="IPR011474">
    <property type="entry name" value="DUF1580"/>
</dbReference>
<comment type="caution">
    <text evidence="1">The sequence shown here is derived from an EMBL/GenBank/DDBJ whole genome shotgun (WGS) entry which is preliminary data.</text>
</comment>
<dbReference type="Pfam" id="PF07618">
    <property type="entry name" value="DUF1580"/>
    <property type="match status" value="1"/>
</dbReference>
<dbReference type="OrthoDB" id="290434at2"/>
<dbReference type="RefSeq" id="WP_068847663.1">
    <property type="nucleotide sequence ID" value="NZ_LYDR01000071.1"/>
</dbReference>
<evidence type="ECO:0000313" key="2">
    <source>
        <dbReference type="Proteomes" id="UP000094828"/>
    </source>
</evidence>
<organism evidence="1 2">
    <name type="scientific">Planctopirus hydrillae</name>
    <dbReference type="NCBI Taxonomy" id="1841610"/>
    <lineage>
        <taxon>Bacteria</taxon>
        <taxon>Pseudomonadati</taxon>
        <taxon>Planctomycetota</taxon>
        <taxon>Planctomycetia</taxon>
        <taxon>Planctomycetales</taxon>
        <taxon>Planctomycetaceae</taxon>
        <taxon>Planctopirus</taxon>
    </lineage>
</organism>